<reference evidence="4" key="1">
    <citation type="journal article" date="2019" name="Int. J. Syst. Evol. Microbiol.">
        <title>The Global Catalogue of Microorganisms (GCM) 10K type strain sequencing project: providing services to taxonomists for standard genome sequencing and annotation.</title>
        <authorList>
            <consortium name="The Broad Institute Genomics Platform"/>
            <consortium name="The Broad Institute Genome Sequencing Center for Infectious Disease"/>
            <person name="Wu L."/>
            <person name="Ma J."/>
        </authorList>
    </citation>
    <scope>NUCLEOTIDE SEQUENCE [LARGE SCALE GENOMIC DNA]</scope>
    <source>
        <strain evidence="4">JCM 17388</strain>
    </source>
</reference>
<dbReference type="PANTHER" id="PTHR35176:SF4">
    <property type="entry name" value="PYRIDOXAMINE 5'-PHOSPHATE OXIDASE-RELATED FMN-BINDING"/>
    <property type="match status" value="1"/>
</dbReference>
<accession>A0ABP8A9R0</accession>
<dbReference type="SUPFAM" id="SSF50475">
    <property type="entry name" value="FMN-binding split barrel"/>
    <property type="match status" value="1"/>
</dbReference>
<evidence type="ECO:0000313" key="4">
    <source>
        <dbReference type="Proteomes" id="UP001501251"/>
    </source>
</evidence>
<organism evidence="3 4">
    <name type="scientific">Streptosporangium oxazolinicum</name>
    <dbReference type="NCBI Taxonomy" id="909287"/>
    <lineage>
        <taxon>Bacteria</taxon>
        <taxon>Bacillati</taxon>
        <taxon>Actinomycetota</taxon>
        <taxon>Actinomycetes</taxon>
        <taxon>Streptosporangiales</taxon>
        <taxon>Streptosporangiaceae</taxon>
        <taxon>Streptosporangium</taxon>
    </lineage>
</organism>
<keyword evidence="1" id="KW-0560">Oxidoreductase</keyword>
<evidence type="ECO:0000313" key="3">
    <source>
        <dbReference type="EMBL" id="GAA4180495.1"/>
    </source>
</evidence>
<name>A0ABP8A9R0_9ACTN</name>
<dbReference type="Proteomes" id="UP001501251">
    <property type="component" value="Unassembled WGS sequence"/>
</dbReference>
<dbReference type="Pfam" id="PF01243">
    <property type="entry name" value="PNPOx_N"/>
    <property type="match status" value="1"/>
</dbReference>
<proteinExistence type="predicted"/>
<evidence type="ECO:0000259" key="2">
    <source>
        <dbReference type="Pfam" id="PF01243"/>
    </source>
</evidence>
<keyword evidence="4" id="KW-1185">Reference proteome</keyword>
<dbReference type="InterPro" id="IPR012349">
    <property type="entry name" value="Split_barrel_FMN-bd"/>
</dbReference>
<gene>
    <name evidence="3" type="ORF">GCM10022252_03470</name>
</gene>
<dbReference type="PANTHER" id="PTHR35176">
    <property type="entry name" value="HEME OXYGENASE HI_0854-RELATED"/>
    <property type="match status" value="1"/>
</dbReference>
<sequence length="173" mass="19119">MTETTPVAELLFSKDDATPISTDEATLKEWDEARACLESTPKAWISTVWPDGRAHSMPVLLVWAEGTPWITTRPGSRKAKNLAANPHCVITVGGESLDLVVEGNATRARDEDELRRVAAAFKAKYRWELAVRGGSVYEDKLPGSPEYGFYQVTPTRAFGYGLDGLTATRWRFG</sequence>
<evidence type="ECO:0000256" key="1">
    <source>
        <dbReference type="ARBA" id="ARBA00023002"/>
    </source>
</evidence>
<dbReference type="InterPro" id="IPR052019">
    <property type="entry name" value="F420H2_bilvrd_red/Heme_oxyg"/>
</dbReference>
<dbReference type="InterPro" id="IPR011576">
    <property type="entry name" value="Pyridox_Oxase_N"/>
</dbReference>
<comment type="caution">
    <text evidence="3">The sequence shown here is derived from an EMBL/GenBank/DDBJ whole genome shotgun (WGS) entry which is preliminary data.</text>
</comment>
<protein>
    <submittedName>
        <fullName evidence="3">Pyridoxamine 5'-phosphate oxidase family protein</fullName>
    </submittedName>
</protein>
<dbReference type="EMBL" id="BAABAQ010000001">
    <property type="protein sequence ID" value="GAA4180495.1"/>
    <property type="molecule type" value="Genomic_DNA"/>
</dbReference>
<dbReference type="Gene3D" id="2.30.110.10">
    <property type="entry name" value="Electron Transport, Fmn-binding Protein, Chain A"/>
    <property type="match status" value="1"/>
</dbReference>
<feature type="domain" description="Pyridoxamine 5'-phosphate oxidase N-terminal" evidence="2">
    <location>
        <begin position="31"/>
        <end position="157"/>
    </location>
</feature>